<dbReference type="PANTHER" id="PTHR22726:SF1">
    <property type="entry name" value="METALLOENDOPEPTIDASE OMA1, MITOCHONDRIAL"/>
    <property type="match status" value="1"/>
</dbReference>
<dbReference type="AlphaFoldDB" id="A0A9X2JFE4"/>
<evidence type="ECO:0000256" key="6">
    <source>
        <dbReference type="RuleBase" id="RU003983"/>
    </source>
</evidence>
<dbReference type="GO" id="GO:0016020">
    <property type="term" value="C:membrane"/>
    <property type="evidence" value="ECO:0007669"/>
    <property type="project" value="TreeGrafter"/>
</dbReference>
<proteinExistence type="inferred from homology"/>
<evidence type="ECO:0000256" key="4">
    <source>
        <dbReference type="ARBA" id="ARBA00022833"/>
    </source>
</evidence>
<dbReference type="EMBL" id="JAMWYS010000035">
    <property type="protein sequence ID" value="MCO4293321.1"/>
    <property type="molecule type" value="Genomic_DNA"/>
</dbReference>
<keyword evidence="7" id="KW-1133">Transmembrane helix</keyword>
<evidence type="ECO:0000256" key="3">
    <source>
        <dbReference type="ARBA" id="ARBA00022801"/>
    </source>
</evidence>
<comment type="similarity">
    <text evidence="6">Belongs to the peptidase M48 family.</text>
</comment>
<name>A0A9X2JFE4_9SPHI</name>
<keyword evidence="5 6" id="KW-0482">Metalloprotease</keyword>
<organism evidence="9 10">
    <name type="scientific">Solitalea agri</name>
    <dbReference type="NCBI Taxonomy" id="2953739"/>
    <lineage>
        <taxon>Bacteria</taxon>
        <taxon>Pseudomonadati</taxon>
        <taxon>Bacteroidota</taxon>
        <taxon>Sphingobacteriia</taxon>
        <taxon>Sphingobacteriales</taxon>
        <taxon>Sphingobacteriaceae</taxon>
        <taxon>Solitalea</taxon>
    </lineage>
</organism>
<evidence type="ECO:0000256" key="2">
    <source>
        <dbReference type="ARBA" id="ARBA00022723"/>
    </source>
</evidence>
<evidence type="ECO:0000259" key="8">
    <source>
        <dbReference type="Pfam" id="PF01435"/>
    </source>
</evidence>
<feature type="domain" description="Peptidase M48" evidence="8">
    <location>
        <begin position="167"/>
        <end position="353"/>
    </location>
</feature>
<protein>
    <submittedName>
        <fullName evidence="9">M48 family metallopeptidase</fullName>
    </submittedName>
</protein>
<keyword evidence="4 6" id="KW-0862">Zinc</keyword>
<comment type="cofactor">
    <cofactor evidence="6">
        <name>Zn(2+)</name>
        <dbReference type="ChEBI" id="CHEBI:29105"/>
    </cofactor>
    <text evidence="6">Binds 1 zinc ion per subunit.</text>
</comment>
<dbReference type="GO" id="GO:0004222">
    <property type="term" value="F:metalloendopeptidase activity"/>
    <property type="evidence" value="ECO:0007669"/>
    <property type="project" value="InterPro"/>
</dbReference>
<evidence type="ECO:0000313" key="9">
    <source>
        <dbReference type="EMBL" id="MCO4293321.1"/>
    </source>
</evidence>
<dbReference type="GO" id="GO:0051603">
    <property type="term" value="P:proteolysis involved in protein catabolic process"/>
    <property type="evidence" value="ECO:0007669"/>
    <property type="project" value="TreeGrafter"/>
</dbReference>
<dbReference type="GO" id="GO:0046872">
    <property type="term" value="F:metal ion binding"/>
    <property type="evidence" value="ECO:0007669"/>
    <property type="project" value="UniProtKB-KW"/>
</dbReference>
<dbReference type="InterPro" id="IPR001915">
    <property type="entry name" value="Peptidase_M48"/>
</dbReference>
<evidence type="ECO:0000256" key="5">
    <source>
        <dbReference type="ARBA" id="ARBA00023049"/>
    </source>
</evidence>
<evidence type="ECO:0000256" key="1">
    <source>
        <dbReference type="ARBA" id="ARBA00022670"/>
    </source>
</evidence>
<dbReference type="RefSeq" id="WP_252587857.1">
    <property type="nucleotide sequence ID" value="NZ_JAMWYS010000035.1"/>
</dbReference>
<dbReference type="Proteomes" id="UP001155182">
    <property type="component" value="Unassembled WGS sequence"/>
</dbReference>
<sequence>MPLLENQKQSYSAVLIHPNAAGGRCSGSLLLTNDGAFFQSESINHTLDLKNLSIRAGGSGNRFIFFSDKHREEITIYTADKAVLKDAVITSNPNFHKEIVSARKLLNKLLIGSLTIIAIFVVLIGGLYLLKDKMVEGLAKQVPLTWEKEAGDKLFTALSLQYKIIKNDSLKKEFLKVAAPLFKQVEQQGYKIDLYFVEDPTINAFALPGGKVIVQTGLINKAKSWEEVIGVLGHELAHVTRRHHVRSVINNIGIFTILAATLGDVSALAGTFANIGGDLASLSNSRAFETEADETGLNMLVEANMNPQGLISFFETLKKEQETELNKKMEETVDLSFLSTHPNTQERIDHLKENIKNINPQFTPLPSNFKKFREAMLNAN</sequence>
<dbReference type="CDD" id="cd07332">
    <property type="entry name" value="M48C_Oma1_like"/>
    <property type="match status" value="1"/>
</dbReference>
<keyword evidence="1 6" id="KW-0645">Protease</keyword>
<reference evidence="9" key="1">
    <citation type="submission" date="2022-06" db="EMBL/GenBank/DDBJ databases">
        <title>Solitalea sp. MAHUQ-68 isolated from rhizospheric soil.</title>
        <authorList>
            <person name="Huq M.A."/>
        </authorList>
    </citation>
    <scope>NUCLEOTIDE SEQUENCE</scope>
    <source>
        <strain evidence="9">MAHUQ-68</strain>
    </source>
</reference>
<feature type="transmembrane region" description="Helical" evidence="7">
    <location>
        <begin position="109"/>
        <end position="130"/>
    </location>
</feature>
<dbReference type="InterPro" id="IPR051156">
    <property type="entry name" value="Mito/Outer_Membr_Metalloprot"/>
</dbReference>
<keyword evidence="10" id="KW-1185">Reference proteome</keyword>
<evidence type="ECO:0000313" key="10">
    <source>
        <dbReference type="Proteomes" id="UP001155182"/>
    </source>
</evidence>
<keyword evidence="7" id="KW-0472">Membrane</keyword>
<comment type="caution">
    <text evidence="9">The sequence shown here is derived from an EMBL/GenBank/DDBJ whole genome shotgun (WGS) entry which is preliminary data.</text>
</comment>
<keyword evidence="3 6" id="KW-0378">Hydrolase</keyword>
<dbReference type="Pfam" id="PF01435">
    <property type="entry name" value="Peptidase_M48"/>
    <property type="match status" value="1"/>
</dbReference>
<evidence type="ECO:0000256" key="7">
    <source>
        <dbReference type="SAM" id="Phobius"/>
    </source>
</evidence>
<dbReference type="PANTHER" id="PTHR22726">
    <property type="entry name" value="METALLOENDOPEPTIDASE OMA1"/>
    <property type="match status" value="1"/>
</dbReference>
<keyword evidence="2" id="KW-0479">Metal-binding</keyword>
<keyword evidence="7" id="KW-0812">Transmembrane</keyword>
<gene>
    <name evidence="9" type="ORF">NF867_10630</name>
</gene>
<accession>A0A9X2JFE4</accession>
<dbReference type="Gene3D" id="3.30.2010.10">
    <property type="entry name" value="Metalloproteases ('zincins'), catalytic domain"/>
    <property type="match status" value="1"/>
</dbReference>